<keyword evidence="6" id="KW-0106">Calcium</keyword>
<comment type="similarity">
    <text evidence="8">Belongs to the polysaccharide lyase 9 family.</text>
</comment>
<protein>
    <recommendedName>
        <fullName evidence="13">Right handed beta helix domain-containing protein</fullName>
    </recommendedName>
</protein>
<dbReference type="InterPro" id="IPR011050">
    <property type="entry name" value="Pectin_lyase_fold/virulence"/>
</dbReference>
<dbReference type="InterPro" id="IPR006626">
    <property type="entry name" value="PbH1"/>
</dbReference>
<evidence type="ECO:0000256" key="2">
    <source>
        <dbReference type="ARBA" id="ARBA00004613"/>
    </source>
</evidence>
<dbReference type="Pfam" id="PF13229">
    <property type="entry name" value="Beta_helix"/>
    <property type="match status" value="1"/>
</dbReference>
<evidence type="ECO:0000256" key="5">
    <source>
        <dbReference type="ARBA" id="ARBA00022729"/>
    </source>
</evidence>
<dbReference type="Pfam" id="PF07602">
    <property type="entry name" value="DUF1565"/>
    <property type="match status" value="1"/>
</dbReference>
<feature type="domain" description="Right handed beta helix" evidence="10">
    <location>
        <begin position="324"/>
        <end position="509"/>
    </location>
</feature>
<dbReference type="AlphaFoldDB" id="A0A178IBD4"/>
<evidence type="ECO:0000256" key="8">
    <source>
        <dbReference type="ARBA" id="ARBA00038263"/>
    </source>
</evidence>
<reference evidence="11 12" key="1">
    <citation type="submission" date="2016-01" db="EMBL/GenBank/DDBJ databases">
        <title>High potential of lignocellulose degradation of a new Verrucomicrobia species.</title>
        <authorList>
            <person name="Wang Y."/>
            <person name="Shi Y."/>
            <person name="Qiu Z."/>
            <person name="Liu S."/>
            <person name="Yang H."/>
        </authorList>
    </citation>
    <scope>NUCLEOTIDE SEQUENCE [LARGE SCALE GENOMIC DNA]</scope>
    <source>
        <strain evidence="11 12">TSB47</strain>
    </source>
</reference>
<evidence type="ECO:0008006" key="13">
    <source>
        <dbReference type="Google" id="ProtNLM"/>
    </source>
</evidence>
<keyword evidence="3" id="KW-0964">Secreted</keyword>
<evidence type="ECO:0000259" key="10">
    <source>
        <dbReference type="Pfam" id="PF13229"/>
    </source>
</evidence>
<organism evidence="11 12">
    <name type="scientific">Termitidicoccus mucosus</name>
    <dbReference type="NCBI Taxonomy" id="1184151"/>
    <lineage>
        <taxon>Bacteria</taxon>
        <taxon>Pseudomonadati</taxon>
        <taxon>Verrucomicrobiota</taxon>
        <taxon>Opitutia</taxon>
        <taxon>Opitutales</taxon>
        <taxon>Opitutaceae</taxon>
        <taxon>Termitidicoccus</taxon>
    </lineage>
</organism>
<comment type="cofactor">
    <cofactor evidence="1">
        <name>Ca(2+)</name>
        <dbReference type="ChEBI" id="CHEBI:29108"/>
    </cofactor>
</comment>
<dbReference type="SMART" id="SM00710">
    <property type="entry name" value="PbH1"/>
    <property type="match status" value="8"/>
</dbReference>
<dbReference type="Gene3D" id="2.160.20.10">
    <property type="entry name" value="Single-stranded right-handed beta-helix, Pectin lyase-like"/>
    <property type="match status" value="3"/>
</dbReference>
<comment type="caution">
    <text evidence="11">The sequence shown here is derived from an EMBL/GenBank/DDBJ whole genome shotgun (WGS) entry which is preliminary data.</text>
</comment>
<evidence type="ECO:0000256" key="7">
    <source>
        <dbReference type="ARBA" id="ARBA00023239"/>
    </source>
</evidence>
<evidence type="ECO:0000256" key="3">
    <source>
        <dbReference type="ARBA" id="ARBA00022525"/>
    </source>
</evidence>
<dbReference type="STRING" id="1184151.AW736_25860"/>
<proteinExistence type="inferred from homology"/>
<dbReference type="EMBL" id="LRRQ01000191">
    <property type="protein sequence ID" value="OAM86911.1"/>
    <property type="molecule type" value="Genomic_DNA"/>
</dbReference>
<feature type="domain" description="DUF1565" evidence="9">
    <location>
        <begin position="61"/>
        <end position="97"/>
    </location>
</feature>
<keyword evidence="5" id="KW-0732">Signal</keyword>
<evidence type="ECO:0000256" key="4">
    <source>
        <dbReference type="ARBA" id="ARBA00022723"/>
    </source>
</evidence>
<evidence type="ECO:0000256" key="6">
    <source>
        <dbReference type="ARBA" id="ARBA00022837"/>
    </source>
</evidence>
<evidence type="ECO:0000313" key="12">
    <source>
        <dbReference type="Proteomes" id="UP000078486"/>
    </source>
</evidence>
<dbReference type="InterPro" id="IPR039448">
    <property type="entry name" value="Beta_helix"/>
</dbReference>
<dbReference type="SUPFAM" id="SSF51126">
    <property type="entry name" value="Pectin lyase-like"/>
    <property type="match status" value="1"/>
</dbReference>
<keyword evidence="12" id="KW-1185">Reference proteome</keyword>
<dbReference type="GO" id="GO:0016837">
    <property type="term" value="F:carbon-oxygen lyase activity, acting on polysaccharides"/>
    <property type="evidence" value="ECO:0007669"/>
    <property type="project" value="TreeGrafter"/>
</dbReference>
<name>A0A178IBD4_9BACT</name>
<dbReference type="GO" id="GO:0005576">
    <property type="term" value="C:extracellular region"/>
    <property type="evidence" value="ECO:0007669"/>
    <property type="project" value="UniProtKB-SubCell"/>
</dbReference>
<sequence length="759" mass="82947">MRFCDVIRPAPRFTSIPFFVFMKTRFFAAVIFTVVSAGFLFAPSAARAALFVVDNGHPAAADTNPGTADRPLRTINAAAQLARPADTIEVAPGVYRERVMPARGGEEGRPITYRARKPGAVVVKGSDVWRPAWTREPDAVSGGGAFAAAIFSAPIEPALFKNWREGRDPRLTDYPTPFHEEINPSNGQDKLADADKLLGLRLTVLARPVADSVAAAHAAGPPATTTDWLPVVGQVYANGEPLRQARDHAELASSPGSFLVNADATRLLAHLPPGFVAPSELDWEIAARDMVFAPVARRLGYIIVDGFIFEHAANQAPWPSCGMVSVRNGHHWIIRRCVIRHSQSIGLDIGGEFFDGRRLYGDEPDSYGHIVEDNVIHDHGLAGIYGYEVHDAVIRRNDIYRNNRLGFIVALTARWEEYAGIKLLHAPRVRVEDNLIHDNFAHGVWFDNQWQGSRVSRNLIVGNQFSGVFIEFGESPGAPLLIDNNIIAFSDEGPGVYCHDSSDIVVAHNLLYQNKDYGAWFWAVSPRAGPGGKGGARNNRVIGNVIYGNGAGCVGFPARGPCDHDNVSDHNLLLDKTWSRAGDTPTFSLHESSARHPVSKAGIVAQITAGLKAGGHPDAALTADFWQRQPARAITLSQWRAITGNDRHSLEGSMERSIYRGALRQFEFVPDDAWRSLRVPAVAGVTRDYFGRAYPADGAGTVAGPFLFSEADLKRPAWVSTFARDAAQNLIRKDIPQPGRQRLNLWPKMADQETAGRGE</sequence>
<dbReference type="PANTHER" id="PTHR40088">
    <property type="entry name" value="PECTATE LYASE (EUROFUNG)"/>
    <property type="match status" value="1"/>
</dbReference>
<keyword evidence="4" id="KW-0479">Metal-binding</keyword>
<evidence type="ECO:0000256" key="1">
    <source>
        <dbReference type="ARBA" id="ARBA00001913"/>
    </source>
</evidence>
<dbReference type="PANTHER" id="PTHR40088:SF1">
    <property type="entry name" value="PECTATE LYASE PEL9"/>
    <property type="match status" value="1"/>
</dbReference>
<dbReference type="InterPro" id="IPR011459">
    <property type="entry name" value="DUF1565"/>
</dbReference>
<dbReference type="GO" id="GO:0046872">
    <property type="term" value="F:metal ion binding"/>
    <property type="evidence" value="ECO:0007669"/>
    <property type="project" value="UniProtKB-KW"/>
</dbReference>
<keyword evidence="7" id="KW-0456">Lyase</keyword>
<gene>
    <name evidence="11" type="ORF">AW736_25860</name>
</gene>
<dbReference type="InterPro" id="IPR052052">
    <property type="entry name" value="Polysaccharide_Lyase_9"/>
</dbReference>
<dbReference type="OrthoDB" id="9765222at2"/>
<evidence type="ECO:0000259" key="9">
    <source>
        <dbReference type="Pfam" id="PF07602"/>
    </source>
</evidence>
<dbReference type="Proteomes" id="UP000078486">
    <property type="component" value="Unassembled WGS sequence"/>
</dbReference>
<accession>A0A178IBD4</accession>
<evidence type="ECO:0000313" key="11">
    <source>
        <dbReference type="EMBL" id="OAM86911.1"/>
    </source>
</evidence>
<comment type="subcellular location">
    <subcellularLocation>
        <location evidence="2">Secreted</location>
    </subcellularLocation>
</comment>
<dbReference type="InterPro" id="IPR012334">
    <property type="entry name" value="Pectin_lyas_fold"/>
</dbReference>